<evidence type="ECO:0000256" key="1">
    <source>
        <dbReference type="SAM" id="Phobius"/>
    </source>
</evidence>
<keyword evidence="3" id="KW-1185">Reference proteome</keyword>
<accession>A0ABP1C722</accession>
<protein>
    <recommendedName>
        <fullName evidence="4">Cytochrome b561 bacterial/Ni-hydrogenase domain-containing protein</fullName>
    </recommendedName>
</protein>
<proteinExistence type="predicted"/>
<keyword evidence="1" id="KW-1133">Transmembrane helix</keyword>
<dbReference type="RefSeq" id="WP_348759431.1">
    <property type="nucleotide sequence ID" value="NZ_OZ026884.1"/>
</dbReference>
<reference evidence="2 3" key="1">
    <citation type="submission" date="2024-04" db="EMBL/GenBank/DDBJ databases">
        <authorList>
            <person name="Cremers G."/>
        </authorList>
    </citation>
    <scope>NUCLEOTIDE SEQUENCE [LARGE SCALE GENOMIC DNA]</scope>
    <source>
        <strain evidence="2">MeCH1-AG</strain>
    </source>
</reference>
<keyword evidence="1" id="KW-0472">Membrane</keyword>
<gene>
    <name evidence="2" type="ORF">MECH1_V1_1130</name>
</gene>
<evidence type="ECO:0000313" key="2">
    <source>
        <dbReference type="EMBL" id="CAL1239906.1"/>
    </source>
</evidence>
<evidence type="ECO:0000313" key="3">
    <source>
        <dbReference type="Proteomes" id="UP001497493"/>
    </source>
</evidence>
<name>A0ABP1C722_9GAMM</name>
<keyword evidence="1" id="KW-0812">Transmembrane</keyword>
<dbReference type="EMBL" id="OZ026884">
    <property type="protein sequence ID" value="CAL1239906.1"/>
    <property type="molecule type" value="Genomic_DNA"/>
</dbReference>
<dbReference type="Proteomes" id="UP001497493">
    <property type="component" value="Chromosome"/>
</dbReference>
<feature type="transmembrane region" description="Helical" evidence="1">
    <location>
        <begin position="171"/>
        <end position="190"/>
    </location>
</feature>
<feature type="transmembrane region" description="Helical" evidence="1">
    <location>
        <begin position="99"/>
        <end position="122"/>
    </location>
</feature>
<feature type="transmembrane region" description="Helical" evidence="1">
    <location>
        <begin position="73"/>
        <end position="93"/>
    </location>
</feature>
<feature type="transmembrane region" description="Helical" evidence="1">
    <location>
        <begin position="43"/>
        <end position="61"/>
    </location>
</feature>
<evidence type="ECO:0008006" key="4">
    <source>
        <dbReference type="Google" id="ProtNLM"/>
    </source>
</evidence>
<sequence>MLAKRFLAVLGLTVAAVLASWSLEALLGLSRGWPFGHTQAGHLVGWVGLVMILLTFGYPVRKRRGPKAAWPKGWFLVHQLAGIFGPLLILVHSGAHFHAWVPILAMLAMGVVAVSGVIGVAVHRRARRMLGQERRRLLGEGLSPAEVEGRVFDLASAEEAFRVWQIIHAPMVVLFLALALAHVLGAWYFGGV</sequence>
<organism evidence="2 3">
    <name type="scientific">Candidatus Methylocalor cossyra</name>
    <dbReference type="NCBI Taxonomy" id="3108543"/>
    <lineage>
        <taxon>Bacteria</taxon>
        <taxon>Pseudomonadati</taxon>
        <taxon>Pseudomonadota</taxon>
        <taxon>Gammaproteobacteria</taxon>
        <taxon>Methylococcales</taxon>
        <taxon>Methylococcaceae</taxon>
        <taxon>Candidatus Methylocalor</taxon>
    </lineage>
</organism>